<dbReference type="InterPro" id="IPR018886">
    <property type="entry name" value="UPF0547"/>
</dbReference>
<dbReference type="EMBL" id="FNFD01000009">
    <property type="protein sequence ID" value="SDK67957.1"/>
    <property type="molecule type" value="Genomic_DNA"/>
</dbReference>
<dbReference type="PANTHER" id="PTHR47396">
    <property type="entry name" value="TYPE I RESTRICTION ENZYME ECOKI R PROTEIN"/>
    <property type="match status" value="1"/>
</dbReference>
<dbReference type="InterPro" id="IPR001650">
    <property type="entry name" value="Helicase_C-like"/>
</dbReference>
<dbReference type="InterPro" id="IPR006935">
    <property type="entry name" value="Helicase/UvrB_N"/>
</dbReference>
<accession>A0A1G9DVM9</accession>
<evidence type="ECO:0000313" key="4">
    <source>
        <dbReference type="Proteomes" id="UP000198706"/>
    </source>
</evidence>
<dbReference type="RefSeq" id="WP_009521738.1">
    <property type="nucleotide sequence ID" value="NZ_FNFD01000009.1"/>
</dbReference>
<evidence type="ECO:0000313" key="3">
    <source>
        <dbReference type="EMBL" id="SDK67957.1"/>
    </source>
</evidence>
<keyword evidence="3" id="KW-0067">ATP-binding</keyword>
<gene>
    <name evidence="3" type="ORF">SAMN05216186_109123</name>
</gene>
<organism evidence="3 4">
    <name type="scientific">Pseudomonas indica</name>
    <dbReference type="NCBI Taxonomy" id="137658"/>
    <lineage>
        <taxon>Bacteria</taxon>
        <taxon>Pseudomonadati</taxon>
        <taxon>Pseudomonadota</taxon>
        <taxon>Gammaproteobacteria</taxon>
        <taxon>Pseudomonadales</taxon>
        <taxon>Pseudomonadaceae</taxon>
        <taxon>Pseudomonas</taxon>
    </lineage>
</organism>
<name>A0A1G9DVM9_9PSED</name>
<dbReference type="AlphaFoldDB" id="A0A1G9DVM9"/>
<dbReference type="GO" id="GO:0004386">
    <property type="term" value="F:helicase activity"/>
    <property type="evidence" value="ECO:0007669"/>
    <property type="project" value="UniProtKB-KW"/>
</dbReference>
<dbReference type="PANTHER" id="PTHR47396:SF1">
    <property type="entry name" value="ATP-DEPENDENT HELICASE IRC3-RELATED"/>
    <property type="match status" value="1"/>
</dbReference>
<proteinExistence type="predicted"/>
<dbReference type="InterPro" id="IPR027417">
    <property type="entry name" value="P-loop_NTPase"/>
</dbReference>
<dbReference type="InterPro" id="IPR050742">
    <property type="entry name" value="Helicase_Restrict-Modif_Enz"/>
</dbReference>
<protein>
    <submittedName>
        <fullName evidence="3">Superfamily II DNA or RNA helicase</fullName>
    </submittedName>
</protein>
<dbReference type="SMART" id="SM00490">
    <property type="entry name" value="HELICc"/>
    <property type="match status" value="1"/>
</dbReference>
<dbReference type="InterPro" id="IPR014001">
    <property type="entry name" value="Helicase_ATP-bd"/>
</dbReference>
<keyword evidence="3" id="KW-0547">Nucleotide-binding</keyword>
<reference evidence="3 4" key="1">
    <citation type="submission" date="2016-10" db="EMBL/GenBank/DDBJ databases">
        <authorList>
            <person name="de Groot N.N."/>
        </authorList>
    </citation>
    <scope>NUCLEOTIDE SEQUENCE [LARGE SCALE GENOMIC DNA]</scope>
    <source>
        <strain evidence="3 4">JCM 21544</strain>
    </source>
</reference>
<evidence type="ECO:0000259" key="2">
    <source>
        <dbReference type="PROSITE" id="PS51194"/>
    </source>
</evidence>
<evidence type="ECO:0000259" key="1">
    <source>
        <dbReference type="PROSITE" id="PS51192"/>
    </source>
</evidence>
<dbReference type="PROSITE" id="PS51192">
    <property type="entry name" value="HELICASE_ATP_BIND_1"/>
    <property type="match status" value="1"/>
</dbReference>
<feature type="domain" description="Helicase C-terminal" evidence="2">
    <location>
        <begin position="221"/>
        <end position="381"/>
    </location>
</feature>
<dbReference type="STRING" id="137658.SAMN05216186_109123"/>
<keyword evidence="4" id="KW-1185">Reference proteome</keyword>
<dbReference type="SUPFAM" id="SSF52540">
    <property type="entry name" value="P-loop containing nucleoside triphosphate hydrolases"/>
    <property type="match status" value="1"/>
</dbReference>
<keyword evidence="3" id="KW-0378">Hydrolase</keyword>
<dbReference type="SMART" id="SM00487">
    <property type="entry name" value="DEXDc"/>
    <property type="match status" value="1"/>
</dbReference>
<dbReference type="Pfam" id="PF04851">
    <property type="entry name" value="ResIII"/>
    <property type="match status" value="1"/>
</dbReference>
<dbReference type="Proteomes" id="UP000198706">
    <property type="component" value="Unassembled WGS sequence"/>
</dbReference>
<sequence>MMLRPRQALLVERSLAALAQHGNTLSVGPTGSGKTIMLSAVAGSLLAEPDAKACILAHRDELTGQNLTKFARVNPGVSTSVFDAKDKSWSGRATFAMVQTLSRDNHLAAIPILDLLVIDEAHHAASASYRRVIDRVLDKNPRAQIFGVTATPARSDGKGLREVFSNVADQITLGELIASGHLVPPRTFVIDVGAQEQLTRVRRTATDFDMTEVEAILNKTPITDAVIRHWREKAGDRKTIVFCSTVAHAECVRWAFQDAGVSAVIVHGELSESERKTRLAEYESGTAQVVVNVAVLTEGYDFTPTSCVVLLRPSSHKSTLTQMIGRGLRTIDPIEHPGVIKTDCVVLDFGTATLMHGSLEQDVNLDGHQHHGEVPTKDCPSCEATVPLGCRECPLCGFVWENETTEEGDALADFVMTEIDLLKRSNFRWCDLFGCDDALMATGFNAWGGVFFLNGRWHAVGGGKDLQPRLLAVGDRTVCMAKADDWLNDRESADSAHKTRRWLNEPPTAKQLQYLPQALRADFGMTRYQASAMLSFQFNKSSIQRLVVAANDAHREAA</sequence>
<keyword evidence="3" id="KW-0347">Helicase</keyword>
<dbReference type="GO" id="GO:0005829">
    <property type="term" value="C:cytosol"/>
    <property type="evidence" value="ECO:0007669"/>
    <property type="project" value="TreeGrafter"/>
</dbReference>
<dbReference type="PROSITE" id="PS51194">
    <property type="entry name" value="HELICASE_CTER"/>
    <property type="match status" value="1"/>
</dbReference>
<dbReference type="GO" id="GO:0003677">
    <property type="term" value="F:DNA binding"/>
    <property type="evidence" value="ECO:0007669"/>
    <property type="project" value="InterPro"/>
</dbReference>
<dbReference type="GO" id="GO:0016787">
    <property type="term" value="F:hydrolase activity"/>
    <property type="evidence" value="ECO:0007669"/>
    <property type="project" value="InterPro"/>
</dbReference>
<feature type="domain" description="Helicase ATP-binding" evidence="1">
    <location>
        <begin position="15"/>
        <end position="170"/>
    </location>
</feature>
<dbReference type="Pfam" id="PF00271">
    <property type="entry name" value="Helicase_C"/>
    <property type="match status" value="1"/>
</dbReference>
<dbReference type="Gene3D" id="3.40.50.300">
    <property type="entry name" value="P-loop containing nucleotide triphosphate hydrolases"/>
    <property type="match status" value="2"/>
</dbReference>
<dbReference type="Pfam" id="PF10571">
    <property type="entry name" value="UPF0547"/>
    <property type="match status" value="1"/>
</dbReference>
<dbReference type="GO" id="GO:0005524">
    <property type="term" value="F:ATP binding"/>
    <property type="evidence" value="ECO:0007669"/>
    <property type="project" value="InterPro"/>
</dbReference>